<proteinExistence type="predicted"/>
<sequence>MCLKRGFSDVNRTIFSSTKMSCILSHLSVQSSTRSLSKSRASKDKTSEYLLDAKKMQDFEACMESRSAQARMVKARCQCKNQDFSWISISKGRDSDLYMETHHFPEPEISISKDKKIC</sequence>
<organism evidence="1">
    <name type="scientific">Hanusia phi</name>
    <dbReference type="NCBI Taxonomy" id="3032"/>
    <lineage>
        <taxon>Eukaryota</taxon>
        <taxon>Cryptophyceae</taxon>
        <taxon>Pyrenomonadales</taxon>
        <taxon>Geminigeraceae</taxon>
        <taxon>Hanusia</taxon>
    </lineage>
</organism>
<protein>
    <submittedName>
        <fullName evidence="1">Uncharacterized protein</fullName>
    </submittedName>
</protein>
<gene>
    <name evidence="1" type="ORF">HPHI1048_LOCUS3904</name>
</gene>
<evidence type="ECO:0000313" key="1">
    <source>
        <dbReference type="EMBL" id="CAD8471970.1"/>
    </source>
</evidence>
<name>A0A7S0E561_9CRYP</name>
<dbReference type="EMBL" id="HBEO01005476">
    <property type="protein sequence ID" value="CAD8471970.1"/>
    <property type="molecule type" value="Transcribed_RNA"/>
</dbReference>
<dbReference type="AlphaFoldDB" id="A0A7S0E561"/>
<reference evidence="1" key="1">
    <citation type="submission" date="2021-01" db="EMBL/GenBank/DDBJ databases">
        <authorList>
            <person name="Corre E."/>
            <person name="Pelletier E."/>
            <person name="Niang G."/>
            <person name="Scheremetjew M."/>
            <person name="Finn R."/>
            <person name="Kale V."/>
            <person name="Holt S."/>
            <person name="Cochrane G."/>
            <person name="Meng A."/>
            <person name="Brown T."/>
            <person name="Cohen L."/>
        </authorList>
    </citation>
    <scope>NUCLEOTIDE SEQUENCE</scope>
    <source>
        <strain evidence="1">CCMP325</strain>
    </source>
</reference>
<accession>A0A7S0E561</accession>